<dbReference type="EMBL" id="GBXM01082043">
    <property type="protein sequence ID" value="JAH26534.1"/>
    <property type="molecule type" value="Transcribed_RNA"/>
</dbReference>
<evidence type="ECO:0000313" key="1">
    <source>
        <dbReference type="EMBL" id="JAH26534.1"/>
    </source>
</evidence>
<name>A0A0E9RBQ5_ANGAN</name>
<reference evidence="1" key="1">
    <citation type="submission" date="2014-11" db="EMBL/GenBank/DDBJ databases">
        <authorList>
            <person name="Amaro Gonzalez C."/>
        </authorList>
    </citation>
    <scope>NUCLEOTIDE SEQUENCE</scope>
</reference>
<organism evidence="1">
    <name type="scientific">Anguilla anguilla</name>
    <name type="common">European freshwater eel</name>
    <name type="synonym">Muraena anguilla</name>
    <dbReference type="NCBI Taxonomy" id="7936"/>
    <lineage>
        <taxon>Eukaryota</taxon>
        <taxon>Metazoa</taxon>
        <taxon>Chordata</taxon>
        <taxon>Craniata</taxon>
        <taxon>Vertebrata</taxon>
        <taxon>Euteleostomi</taxon>
        <taxon>Actinopterygii</taxon>
        <taxon>Neopterygii</taxon>
        <taxon>Teleostei</taxon>
        <taxon>Anguilliformes</taxon>
        <taxon>Anguillidae</taxon>
        <taxon>Anguilla</taxon>
    </lineage>
</organism>
<proteinExistence type="predicted"/>
<accession>A0A0E9RBQ5</accession>
<reference evidence="1" key="2">
    <citation type="journal article" date="2015" name="Fish Shellfish Immunol.">
        <title>Early steps in the European eel (Anguilla anguilla)-Vibrio vulnificus interaction in the gills: Role of the RtxA13 toxin.</title>
        <authorList>
            <person name="Callol A."/>
            <person name="Pajuelo D."/>
            <person name="Ebbesson L."/>
            <person name="Teles M."/>
            <person name="MacKenzie S."/>
            <person name="Amaro C."/>
        </authorList>
    </citation>
    <scope>NUCLEOTIDE SEQUENCE</scope>
</reference>
<sequence length="14" mass="1569">MPENVRGCTVQTSF</sequence>
<protein>
    <submittedName>
        <fullName evidence="1">Uncharacterized protein</fullName>
    </submittedName>
</protein>